<dbReference type="HOGENOM" id="CLU_1150566_0_0_7"/>
<proteinExistence type="predicted"/>
<gene>
    <name evidence="2" type="ordered locus">Gura_4009</name>
</gene>
<dbReference type="Pfam" id="PF13181">
    <property type="entry name" value="TPR_8"/>
    <property type="match status" value="1"/>
</dbReference>
<sequence length="241" mass="27549">MYNLLISAGTAIAIFLLLKLAVGLPWWGALLISLPVFLGSFILISRIITKKLEALMGTAMKDIQSQRFEKGIRDLKSAFKYGKWQIYVTGQINSTIGMVYFVKRDFSNAFPYLEKGFFKNWVTMGMLAVTYMKRNKKDKMKDTFEKAVVGSPKESLLWSLYAYCLNDCGDTGKAKEVLERGLKKLPGDERIKQNLELLNEGKKMKMKAYGEMWLQFHLESIGTIQKQQMAAMGGKRRIIRK</sequence>
<reference evidence="2 3" key="1">
    <citation type="submission" date="2007-05" db="EMBL/GenBank/DDBJ databases">
        <title>Complete sequence of Geobacter uraniireducens Rf4.</title>
        <authorList>
            <consortium name="US DOE Joint Genome Institute"/>
            <person name="Copeland A."/>
            <person name="Lucas S."/>
            <person name="Lapidus A."/>
            <person name="Barry K."/>
            <person name="Detter J.C."/>
            <person name="Glavina del Rio T."/>
            <person name="Hammon N."/>
            <person name="Israni S."/>
            <person name="Dalin E."/>
            <person name="Tice H."/>
            <person name="Pitluck S."/>
            <person name="Chertkov O."/>
            <person name="Brettin T."/>
            <person name="Bruce D."/>
            <person name="Han C."/>
            <person name="Schmutz J."/>
            <person name="Larimer F."/>
            <person name="Land M."/>
            <person name="Hauser L."/>
            <person name="Kyrpides N."/>
            <person name="Mikhailova N."/>
            <person name="Shelobolina E."/>
            <person name="Aklujkar M."/>
            <person name="Lovley D."/>
            <person name="Richardson P."/>
        </authorList>
    </citation>
    <scope>NUCLEOTIDE SEQUENCE [LARGE SCALE GENOMIC DNA]</scope>
    <source>
        <strain evidence="2 3">Rf4</strain>
    </source>
</reference>
<dbReference type="EMBL" id="CP000698">
    <property type="protein sequence ID" value="ABQ28153.1"/>
    <property type="molecule type" value="Genomic_DNA"/>
</dbReference>
<dbReference type="OrthoDB" id="9787150at2"/>
<accession>A5G8N5</accession>
<keyword evidence="1" id="KW-1133">Transmembrane helix</keyword>
<protein>
    <submittedName>
        <fullName evidence="2">Uncharacterized protein</fullName>
    </submittedName>
</protein>
<evidence type="ECO:0000313" key="3">
    <source>
        <dbReference type="Proteomes" id="UP000006695"/>
    </source>
</evidence>
<evidence type="ECO:0000256" key="1">
    <source>
        <dbReference type="SAM" id="Phobius"/>
    </source>
</evidence>
<feature type="transmembrane region" description="Helical" evidence="1">
    <location>
        <begin position="31"/>
        <end position="48"/>
    </location>
</feature>
<name>A5G8N5_GEOUR</name>
<dbReference type="STRING" id="351605.Gura_4009"/>
<dbReference type="InterPro" id="IPR011990">
    <property type="entry name" value="TPR-like_helical_dom_sf"/>
</dbReference>
<keyword evidence="1" id="KW-0472">Membrane</keyword>
<dbReference type="AlphaFoldDB" id="A5G8N5"/>
<dbReference type="SUPFAM" id="SSF48452">
    <property type="entry name" value="TPR-like"/>
    <property type="match status" value="1"/>
</dbReference>
<evidence type="ECO:0000313" key="2">
    <source>
        <dbReference type="EMBL" id="ABQ28153.1"/>
    </source>
</evidence>
<dbReference type="KEGG" id="gur:Gura_4009"/>
<keyword evidence="3" id="KW-1185">Reference proteome</keyword>
<keyword evidence="1" id="KW-0812">Transmembrane</keyword>
<dbReference type="RefSeq" id="WP_011940790.1">
    <property type="nucleotide sequence ID" value="NC_009483.1"/>
</dbReference>
<dbReference type="InterPro" id="IPR019734">
    <property type="entry name" value="TPR_rpt"/>
</dbReference>
<organism evidence="2 3">
    <name type="scientific">Geotalea uraniireducens (strain Rf4)</name>
    <name type="common">Geobacter uraniireducens</name>
    <dbReference type="NCBI Taxonomy" id="351605"/>
    <lineage>
        <taxon>Bacteria</taxon>
        <taxon>Pseudomonadati</taxon>
        <taxon>Thermodesulfobacteriota</taxon>
        <taxon>Desulfuromonadia</taxon>
        <taxon>Geobacterales</taxon>
        <taxon>Geobacteraceae</taxon>
        <taxon>Geotalea</taxon>
    </lineage>
</organism>
<dbReference type="Proteomes" id="UP000006695">
    <property type="component" value="Chromosome"/>
</dbReference>
<dbReference type="Gene3D" id="1.25.40.10">
    <property type="entry name" value="Tetratricopeptide repeat domain"/>
    <property type="match status" value="1"/>
</dbReference>